<gene>
    <name evidence="1" type="ORF">HW542_09600</name>
</gene>
<proteinExistence type="predicted"/>
<name>A0ABX2P5Z8_9PROT</name>
<dbReference type="EMBL" id="JABXXV010000005">
    <property type="protein sequence ID" value="NVN47058.1"/>
    <property type="molecule type" value="Genomic_DNA"/>
</dbReference>
<reference evidence="1 2" key="1">
    <citation type="submission" date="2020-06" db="EMBL/GenBank/DDBJ databases">
        <title>Synonyms of Asaia species.</title>
        <authorList>
            <person name="Sombolestani A."/>
        </authorList>
    </citation>
    <scope>NUCLEOTIDE SEQUENCE [LARGE SCALE GENOMIC DNA]</scope>
    <source>
        <strain evidence="1 2">LMG 27047</strain>
    </source>
</reference>
<evidence type="ECO:0000313" key="1">
    <source>
        <dbReference type="EMBL" id="NVN47058.1"/>
    </source>
</evidence>
<dbReference type="Proteomes" id="UP001516351">
    <property type="component" value="Unassembled WGS sequence"/>
</dbReference>
<sequence length="79" mass="8701">MAIRHNLFLTLWLNAINKWLIVQKSDGLQGAAGRLKLIITRRREAQGTGEGVLIHALFLLCPASSALSANEEGCFLDVR</sequence>
<dbReference type="RefSeq" id="WP_267310364.1">
    <property type="nucleotide sequence ID" value="NZ_JABXXU010000005.1"/>
</dbReference>
<keyword evidence="2" id="KW-1185">Reference proteome</keyword>
<evidence type="ECO:0000313" key="2">
    <source>
        <dbReference type="Proteomes" id="UP001516351"/>
    </source>
</evidence>
<organism evidence="1 2">
    <name type="scientific">Asaia spathodeae</name>
    <dbReference type="NCBI Taxonomy" id="657016"/>
    <lineage>
        <taxon>Bacteria</taxon>
        <taxon>Pseudomonadati</taxon>
        <taxon>Pseudomonadota</taxon>
        <taxon>Alphaproteobacteria</taxon>
        <taxon>Acetobacterales</taxon>
        <taxon>Acetobacteraceae</taxon>
        <taxon>Asaia</taxon>
    </lineage>
</organism>
<protein>
    <submittedName>
        <fullName evidence="1">Uncharacterized protein</fullName>
    </submittedName>
</protein>
<comment type="caution">
    <text evidence="1">The sequence shown here is derived from an EMBL/GenBank/DDBJ whole genome shotgun (WGS) entry which is preliminary data.</text>
</comment>
<accession>A0ABX2P5Z8</accession>